<comment type="caution">
    <text evidence="3">The sequence shown here is derived from an EMBL/GenBank/DDBJ whole genome shotgun (WGS) entry which is preliminary data.</text>
</comment>
<dbReference type="Pfam" id="PF07589">
    <property type="entry name" value="PEP-CTERM"/>
    <property type="match status" value="1"/>
</dbReference>
<evidence type="ECO:0000256" key="1">
    <source>
        <dbReference type="SAM" id="SignalP"/>
    </source>
</evidence>
<dbReference type="Proteomes" id="UP000247099">
    <property type="component" value="Unassembled WGS sequence"/>
</dbReference>
<dbReference type="EMBL" id="QHJQ01000010">
    <property type="protein sequence ID" value="PXA03271.1"/>
    <property type="molecule type" value="Genomic_DNA"/>
</dbReference>
<feature type="domain" description="Ice-binding protein C-terminal" evidence="2">
    <location>
        <begin position="237"/>
        <end position="261"/>
    </location>
</feature>
<evidence type="ECO:0000259" key="2">
    <source>
        <dbReference type="Pfam" id="PF07589"/>
    </source>
</evidence>
<feature type="signal peptide" evidence="1">
    <location>
        <begin position="1"/>
        <end position="22"/>
    </location>
</feature>
<dbReference type="InterPro" id="IPR013424">
    <property type="entry name" value="Ice-binding_C"/>
</dbReference>
<name>A0A317ZIR6_9BACT</name>
<gene>
    <name evidence="3" type="ORF">DDZ13_12660</name>
</gene>
<keyword evidence="1" id="KW-0732">Signal</keyword>
<feature type="chain" id="PRO_5016290469" description="Ice-binding protein C-terminal domain-containing protein" evidence="1">
    <location>
        <begin position="23"/>
        <end position="263"/>
    </location>
</feature>
<protein>
    <recommendedName>
        <fullName evidence="2">Ice-binding protein C-terminal domain-containing protein</fullName>
    </recommendedName>
</protein>
<dbReference type="NCBIfam" id="TIGR02595">
    <property type="entry name" value="PEP_CTERM"/>
    <property type="match status" value="1"/>
</dbReference>
<proteinExistence type="predicted"/>
<dbReference type="InParanoid" id="A0A317ZIR6"/>
<dbReference type="AlphaFoldDB" id="A0A317ZIR6"/>
<evidence type="ECO:0000313" key="3">
    <source>
        <dbReference type="EMBL" id="PXA03271.1"/>
    </source>
</evidence>
<reference evidence="3 4" key="1">
    <citation type="submission" date="2018-05" db="EMBL/GenBank/DDBJ databases">
        <title>Coraliomargarita sinensis sp. nov., isolated from a marine solar saltern.</title>
        <authorList>
            <person name="Zhou L.Y."/>
        </authorList>
    </citation>
    <scope>NUCLEOTIDE SEQUENCE [LARGE SCALE GENOMIC DNA]</scope>
    <source>
        <strain evidence="3 4">WN38</strain>
    </source>
</reference>
<dbReference type="OrthoDB" id="233178at2"/>
<evidence type="ECO:0000313" key="4">
    <source>
        <dbReference type="Proteomes" id="UP000247099"/>
    </source>
</evidence>
<accession>A0A317ZIR6</accession>
<organism evidence="3 4">
    <name type="scientific">Coraliomargarita sinensis</name>
    <dbReference type="NCBI Taxonomy" id="2174842"/>
    <lineage>
        <taxon>Bacteria</taxon>
        <taxon>Pseudomonadati</taxon>
        <taxon>Verrucomicrobiota</taxon>
        <taxon>Opitutia</taxon>
        <taxon>Puniceicoccales</taxon>
        <taxon>Coraliomargaritaceae</taxon>
        <taxon>Coraliomargarita</taxon>
    </lineage>
</organism>
<dbReference type="RefSeq" id="WP_110131826.1">
    <property type="nucleotide sequence ID" value="NZ_QHJQ01000010.1"/>
</dbReference>
<keyword evidence="4" id="KW-1185">Reference proteome</keyword>
<sequence length="263" mass="27858">MNDLPFIPTLSAVFLAVSALSAQTLFYEGFDYNTGDLSTETSGVWSDNGSTIESPGMSWGSLSVVGNKVTMSDDSSWTDIGSTFDTFMDDGDTLWFSVIINTISGSNPDFAFALSTDEGNDTNNVPLQNSGDGIGFRIKGGLEAATWSGGVVSSSSGVGYTSGTDLFVVGEIIFGATDTINIYTPGTDLVLGDVQQTVSASLTQSNFDTITFWNKTSDPRAETDEIRFGISYADVTPVPEPGTFALLGGLLALTSVMLRRRRS</sequence>